<comment type="subcellular location">
    <subcellularLocation>
        <location evidence="1 6">Cell membrane</location>
        <topology evidence="1 6">Multi-pass membrane protein</topology>
    </subcellularLocation>
</comment>
<evidence type="ECO:0000256" key="1">
    <source>
        <dbReference type="ARBA" id="ARBA00004651"/>
    </source>
</evidence>
<gene>
    <name evidence="8" type="ORF">FTV88_0442</name>
</gene>
<keyword evidence="2 6" id="KW-1003">Cell membrane</keyword>
<dbReference type="AlphaFoldDB" id="A0A5Q2MXQ1"/>
<dbReference type="Proteomes" id="UP000366051">
    <property type="component" value="Chromosome"/>
</dbReference>
<dbReference type="KEGG" id="hcv:FTV88_0442"/>
<evidence type="ECO:0000313" key="8">
    <source>
        <dbReference type="EMBL" id="QGG46621.1"/>
    </source>
</evidence>
<feature type="transmembrane region" description="Helical" evidence="6">
    <location>
        <begin position="49"/>
        <end position="74"/>
    </location>
</feature>
<dbReference type="PANTHER" id="PTHR12677">
    <property type="entry name" value="GOLGI APPARATUS MEMBRANE PROTEIN TVP38-RELATED"/>
    <property type="match status" value="1"/>
</dbReference>
<evidence type="ECO:0000259" key="7">
    <source>
        <dbReference type="Pfam" id="PF09335"/>
    </source>
</evidence>
<feature type="transmembrane region" description="Helical" evidence="6">
    <location>
        <begin position="129"/>
        <end position="147"/>
    </location>
</feature>
<accession>A0A5Q2MXQ1</accession>
<sequence length="228" mass="25555">MPLRKLFVLAVLLLAFLVLWQTEWGRSFLLHTFTTDIQALSAYLQSLGWKAWAIALFLATVQNFISVVPSLFLIGAFVHVFGWTTGLLLAWIGELVGAALAFSFFRYYGRSFVVLWLSKHKQLNRFDQWISKNAFMSILLLRLAPFVPSGVINMAAAFSGASFWAFMAATALGKIPMVLFDGLMGHDIYSITENGARLIVVTLAMILFAFLVHHYRKKMHRSSATSGP</sequence>
<dbReference type="Pfam" id="PF09335">
    <property type="entry name" value="VTT_dom"/>
    <property type="match status" value="1"/>
</dbReference>
<keyword evidence="5 6" id="KW-0472">Membrane</keyword>
<dbReference type="GO" id="GO:0005886">
    <property type="term" value="C:plasma membrane"/>
    <property type="evidence" value="ECO:0007669"/>
    <property type="project" value="UniProtKB-SubCell"/>
</dbReference>
<keyword evidence="4 6" id="KW-1133">Transmembrane helix</keyword>
<evidence type="ECO:0000256" key="5">
    <source>
        <dbReference type="ARBA" id="ARBA00023136"/>
    </source>
</evidence>
<dbReference type="PANTHER" id="PTHR12677:SF59">
    <property type="entry name" value="GOLGI APPARATUS MEMBRANE PROTEIN TVP38-RELATED"/>
    <property type="match status" value="1"/>
</dbReference>
<dbReference type="RefSeq" id="WP_153724156.1">
    <property type="nucleotide sequence ID" value="NZ_CP045875.1"/>
</dbReference>
<keyword evidence="3 6" id="KW-0812">Transmembrane</keyword>
<feature type="domain" description="VTT" evidence="7">
    <location>
        <begin position="68"/>
        <end position="185"/>
    </location>
</feature>
<evidence type="ECO:0000256" key="3">
    <source>
        <dbReference type="ARBA" id="ARBA00022692"/>
    </source>
</evidence>
<name>A0A5Q2MXQ1_9FIRM</name>
<feature type="transmembrane region" description="Helical" evidence="6">
    <location>
        <begin position="195"/>
        <end position="212"/>
    </location>
</feature>
<dbReference type="InterPro" id="IPR032816">
    <property type="entry name" value="VTT_dom"/>
</dbReference>
<feature type="transmembrane region" description="Helical" evidence="6">
    <location>
        <begin position="86"/>
        <end position="109"/>
    </location>
</feature>
<organism evidence="8 9">
    <name type="scientific">Heliorestis convoluta</name>
    <dbReference type="NCBI Taxonomy" id="356322"/>
    <lineage>
        <taxon>Bacteria</taxon>
        <taxon>Bacillati</taxon>
        <taxon>Bacillota</taxon>
        <taxon>Clostridia</taxon>
        <taxon>Eubacteriales</taxon>
        <taxon>Heliobacteriaceae</taxon>
        <taxon>Heliorestis</taxon>
    </lineage>
</organism>
<proteinExistence type="inferred from homology"/>
<feature type="transmembrane region" description="Helical" evidence="6">
    <location>
        <begin position="154"/>
        <end position="175"/>
    </location>
</feature>
<reference evidence="9" key="1">
    <citation type="submission" date="2019-11" db="EMBL/GenBank/DDBJ databases">
        <title>Genome sequence of Heliorestis convoluta strain HH, an alkaliphilic and minimalistic phototrophic bacterium from a soda lake in Egypt.</title>
        <authorList>
            <person name="Dewey E.D."/>
            <person name="Stokes L.M."/>
            <person name="Burchell B.M."/>
            <person name="Shaffer K.N."/>
            <person name="Huntington A.M."/>
            <person name="Baker J.M."/>
            <person name="Nadendla S."/>
            <person name="Giglio M.G."/>
            <person name="Touchman J.W."/>
            <person name="Blankenship R.E."/>
            <person name="Madigan M.T."/>
            <person name="Sattley W.M."/>
        </authorList>
    </citation>
    <scope>NUCLEOTIDE SEQUENCE [LARGE SCALE GENOMIC DNA]</scope>
    <source>
        <strain evidence="9">HH</strain>
    </source>
</reference>
<evidence type="ECO:0000313" key="9">
    <source>
        <dbReference type="Proteomes" id="UP000366051"/>
    </source>
</evidence>
<evidence type="ECO:0000256" key="6">
    <source>
        <dbReference type="RuleBase" id="RU366058"/>
    </source>
</evidence>
<comment type="similarity">
    <text evidence="6">Belongs to the TVP38/TMEM64 family.</text>
</comment>
<dbReference type="EMBL" id="CP045875">
    <property type="protein sequence ID" value="QGG46621.1"/>
    <property type="molecule type" value="Genomic_DNA"/>
</dbReference>
<evidence type="ECO:0000256" key="4">
    <source>
        <dbReference type="ARBA" id="ARBA00022989"/>
    </source>
</evidence>
<keyword evidence="9" id="KW-1185">Reference proteome</keyword>
<protein>
    <recommendedName>
        <fullName evidence="6">TVP38/TMEM64 family membrane protein</fullName>
    </recommendedName>
</protein>
<dbReference type="InterPro" id="IPR015414">
    <property type="entry name" value="TMEM64"/>
</dbReference>
<dbReference type="OrthoDB" id="5471155at2"/>
<evidence type="ECO:0000256" key="2">
    <source>
        <dbReference type="ARBA" id="ARBA00022475"/>
    </source>
</evidence>